<evidence type="ECO:0000256" key="19">
    <source>
        <dbReference type="SAM" id="SignalP"/>
    </source>
</evidence>
<evidence type="ECO:0000256" key="6">
    <source>
        <dbReference type="ARBA" id="ARBA00022513"/>
    </source>
</evidence>
<keyword evidence="10" id="KW-0551">Lipid droplet</keyword>
<dbReference type="GO" id="GO:0008201">
    <property type="term" value="F:heparin binding"/>
    <property type="evidence" value="ECO:0007669"/>
    <property type="project" value="UniProtKB-KW"/>
</dbReference>
<dbReference type="GO" id="GO:0120020">
    <property type="term" value="F:cholesterol transfer activity"/>
    <property type="evidence" value="ECO:0007669"/>
    <property type="project" value="TreeGrafter"/>
</dbReference>
<keyword evidence="14" id="KW-0443">Lipid metabolism</keyword>
<dbReference type="InterPro" id="IPR015819">
    <property type="entry name" value="Lipid_transp_b-sht_shell"/>
</dbReference>
<dbReference type="SUPFAM" id="SSF56968">
    <property type="entry name" value="Lipovitellin-phosvitin complex, beta-sheet shell regions"/>
    <property type="match status" value="1"/>
</dbReference>
<dbReference type="Pfam" id="PF01347">
    <property type="entry name" value="Vitellogenin_N"/>
    <property type="match status" value="1"/>
</dbReference>
<dbReference type="InterPro" id="IPR015816">
    <property type="entry name" value="Vitellinogen_b-sht_N"/>
</dbReference>
<dbReference type="PANTHER" id="PTHR13769">
    <property type="entry name" value="APOLIPOPROTEIN B"/>
    <property type="match status" value="1"/>
</dbReference>
<keyword evidence="12 19" id="KW-0732">Signal</keyword>
<dbReference type="AlphaFoldDB" id="A0A3Q2XSY2"/>
<evidence type="ECO:0000256" key="12">
    <source>
        <dbReference type="ARBA" id="ARBA00022729"/>
    </source>
</evidence>
<dbReference type="InterPro" id="IPR011030">
    <property type="entry name" value="Lipovitellin_superhlx_dom"/>
</dbReference>
<evidence type="ECO:0000256" key="2">
    <source>
        <dbReference type="ARBA" id="ARBA00004502"/>
    </source>
</evidence>
<keyword evidence="4" id="KW-0813">Transport</keyword>
<dbReference type="GO" id="GO:0034361">
    <property type="term" value="C:very-low-density lipoprotein particle"/>
    <property type="evidence" value="ECO:0007669"/>
    <property type="project" value="UniProtKB-KW"/>
</dbReference>
<evidence type="ECO:0000256" key="7">
    <source>
        <dbReference type="ARBA" id="ARBA00022525"/>
    </source>
</evidence>
<dbReference type="SUPFAM" id="SSF48431">
    <property type="entry name" value="Lipovitellin-phosvitin complex, superhelical domain"/>
    <property type="match status" value="1"/>
</dbReference>
<evidence type="ECO:0000313" key="21">
    <source>
        <dbReference type="Ensembl" id="ENSHCOP00000008018.1"/>
    </source>
</evidence>
<dbReference type="STRING" id="109280.ENSHCOP00000008018"/>
<keyword evidence="5" id="KW-0963">Cytoplasm</keyword>
<evidence type="ECO:0000256" key="18">
    <source>
        <dbReference type="PROSITE-ProRule" id="PRU00557"/>
    </source>
</evidence>
<keyword evidence="11" id="KW-0427">LDL</keyword>
<dbReference type="InterPro" id="IPR052418">
    <property type="entry name" value="Apolipoprotein_B"/>
</dbReference>
<evidence type="ECO:0000256" key="4">
    <source>
        <dbReference type="ARBA" id="ARBA00022448"/>
    </source>
</evidence>
<dbReference type="GO" id="GO:0034362">
    <property type="term" value="C:low-density lipoprotein particle"/>
    <property type="evidence" value="ECO:0007669"/>
    <property type="project" value="UniProtKB-KW"/>
</dbReference>
<dbReference type="GO" id="GO:0005811">
    <property type="term" value="C:lipid droplet"/>
    <property type="evidence" value="ECO:0007669"/>
    <property type="project" value="UniProtKB-SubCell"/>
</dbReference>
<evidence type="ECO:0000256" key="10">
    <source>
        <dbReference type="ARBA" id="ARBA00022677"/>
    </source>
</evidence>
<dbReference type="GO" id="GO:0008203">
    <property type="term" value="P:cholesterol metabolic process"/>
    <property type="evidence" value="ECO:0007669"/>
    <property type="project" value="UniProtKB-KW"/>
</dbReference>
<keyword evidence="6" id="KW-0162">Chylomicron</keyword>
<evidence type="ECO:0000256" key="13">
    <source>
        <dbReference type="ARBA" id="ARBA00023055"/>
    </source>
</evidence>
<dbReference type="GO" id="GO:0030301">
    <property type="term" value="P:cholesterol transport"/>
    <property type="evidence" value="ECO:0007669"/>
    <property type="project" value="TreeGrafter"/>
</dbReference>
<feature type="chain" id="PRO_5018631104" description="Vitellogenin domain-containing protein" evidence="19">
    <location>
        <begin position="19"/>
        <end position="421"/>
    </location>
</feature>
<dbReference type="Gene3D" id="1.25.10.20">
    <property type="entry name" value="Vitellinogen, superhelical"/>
    <property type="match status" value="1"/>
</dbReference>
<accession>A0A3Q2XSY2</accession>
<evidence type="ECO:0000256" key="16">
    <source>
        <dbReference type="ARBA" id="ARBA00023221"/>
    </source>
</evidence>
<proteinExistence type="predicted"/>
<evidence type="ECO:0000256" key="1">
    <source>
        <dbReference type="ARBA" id="ARBA00004496"/>
    </source>
</evidence>
<evidence type="ECO:0000256" key="9">
    <source>
        <dbReference type="ARBA" id="ARBA00022674"/>
    </source>
</evidence>
<evidence type="ECO:0000256" key="17">
    <source>
        <dbReference type="ARBA" id="ARBA00023313"/>
    </source>
</evidence>
<feature type="signal peptide" evidence="19">
    <location>
        <begin position="1"/>
        <end position="18"/>
    </location>
</feature>
<keyword evidence="7" id="KW-0964">Secreted</keyword>
<dbReference type="OMA" id="WQRALFK"/>
<keyword evidence="9" id="KW-0358">Heparin-binding</keyword>
<dbReference type="GO" id="GO:0005737">
    <property type="term" value="C:cytoplasm"/>
    <property type="evidence" value="ECO:0007669"/>
    <property type="project" value="UniProtKB-SubCell"/>
</dbReference>
<dbReference type="GO" id="GO:0042953">
    <property type="term" value="P:lipoprotein transport"/>
    <property type="evidence" value="ECO:0007669"/>
    <property type="project" value="TreeGrafter"/>
</dbReference>
<organism evidence="21 22">
    <name type="scientific">Hippocampus comes</name>
    <name type="common">Tiger tail seahorse</name>
    <dbReference type="NCBI Taxonomy" id="109280"/>
    <lineage>
        <taxon>Eukaryota</taxon>
        <taxon>Metazoa</taxon>
        <taxon>Chordata</taxon>
        <taxon>Craniata</taxon>
        <taxon>Vertebrata</taxon>
        <taxon>Euteleostomi</taxon>
        <taxon>Actinopterygii</taxon>
        <taxon>Neopterygii</taxon>
        <taxon>Teleostei</taxon>
        <taxon>Neoteleostei</taxon>
        <taxon>Acanthomorphata</taxon>
        <taxon>Syngnathiaria</taxon>
        <taxon>Syngnathiformes</taxon>
        <taxon>Syngnathoidei</taxon>
        <taxon>Syngnathidae</taxon>
        <taxon>Hippocampus</taxon>
    </lineage>
</organism>
<feature type="domain" description="Vitellogenin" evidence="20">
    <location>
        <begin position="19"/>
        <end position="421"/>
    </location>
</feature>
<dbReference type="SMART" id="SM00638">
    <property type="entry name" value="LPD_N"/>
    <property type="match status" value="1"/>
</dbReference>
<protein>
    <recommendedName>
        <fullName evidence="20">Vitellogenin domain-containing protein</fullName>
    </recommendedName>
</protein>
<evidence type="ECO:0000256" key="8">
    <source>
        <dbReference type="ARBA" id="ARBA00022548"/>
    </source>
</evidence>
<evidence type="ECO:0000256" key="5">
    <source>
        <dbReference type="ARBA" id="ARBA00022490"/>
    </source>
</evidence>
<dbReference type="Proteomes" id="UP000264820">
    <property type="component" value="Unplaced"/>
</dbReference>
<evidence type="ECO:0000256" key="15">
    <source>
        <dbReference type="ARBA" id="ARBA00023166"/>
    </source>
</evidence>
<keyword evidence="15" id="KW-1207">Sterol metabolism</keyword>
<sequence length="421" mass="46528">MGWTRICLLLLLGTYTLARKHFRRFVYDYEAETFNGVPGATDNKSGPKISCQVELDVPQTCSFILRTPKCSLSEIFAVDDDGNALYRPAAGNQAFKAAMAKNPLKITVEGHTDVKLFPEEDEALNILNIKRGIMSSLLVPDTDKECESGPTMYGICTTDFTVNARGDIATDVTISRDLSSCDGFSAHKQASSPLALLSGMQYPLSKMISSHQTCNYKFDNQKKHMTSGTCTEKHIFLPLSHKNEYGISTLVKQTVTLRETTKINDRIFDHNEALLRFLPMDHVDDKSPKQSKDAAMTAMQQLKTLSQTSNGEQRASLFHKLVSELRGLKADILGSAALEMMDISGSLTMQALVQCGTPECTSAMLRVLGTFDKSALEVDMAVHALALMPNPSRLMVKDILAMAQNRKSKPIMYALSHVVRR</sequence>
<keyword evidence="13" id="KW-0445">Lipid transport</keyword>
<evidence type="ECO:0000256" key="14">
    <source>
        <dbReference type="ARBA" id="ARBA00023098"/>
    </source>
</evidence>
<name>A0A3Q2XSY2_HIPCM</name>
<keyword evidence="22" id="KW-1185">Reference proteome</keyword>
<comment type="caution">
    <text evidence="18">Lacks conserved residue(s) required for the propagation of feature annotation.</text>
</comment>
<keyword evidence="17" id="KW-0850">VLDL</keyword>
<dbReference type="Ensembl" id="ENSHCOT00000001029.1">
    <property type="protein sequence ID" value="ENSHCOP00000008018.1"/>
    <property type="gene ID" value="ENSHCOG00000010184.1"/>
</dbReference>
<dbReference type="Gene3D" id="2.30.230.10">
    <property type="entry name" value="Lipovitellin, beta-sheet shell regions, chain A"/>
    <property type="match status" value="1"/>
</dbReference>
<dbReference type="PANTHER" id="PTHR13769:SF1">
    <property type="entry name" value="APOLIPOPROTEIN B-100"/>
    <property type="match status" value="1"/>
</dbReference>
<dbReference type="FunFam" id="2.30.230.10:FF:000003">
    <property type="entry name" value="Apolipoprotein B"/>
    <property type="match status" value="1"/>
</dbReference>
<evidence type="ECO:0000259" key="20">
    <source>
        <dbReference type="PROSITE" id="PS51211"/>
    </source>
</evidence>
<evidence type="ECO:0000313" key="22">
    <source>
        <dbReference type="Proteomes" id="UP000264820"/>
    </source>
</evidence>
<dbReference type="PROSITE" id="PS51211">
    <property type="entry name" value="VITELLOGENIN"/>
    <property type="match status" value="1"/>
</dbReference>
<dbReference type="InterPro" id="IPR001747">
    <property type="entry name" value="Vitellogenin_N"/>
</dbReference>
<evidence type="ECO:0000256" key="11">
    <source>
        <dbReference type="ARBA" id="ARBA00022710"/>
    </source>
</evidence>
<keyword evidence="8" id="KW-0153">Cholesterol metabolism</keyword>
<dbReference type="GO" id="GO:0006642">
    <property type="term" value="P:triglyceride mobilization"/>
    <property type="evidence" value="ECO:0007669"/>
    <property type="project" value="TreeGrafter"/>
</dbReference>
<dbReference type="GO" id="GO:0042632">
    <property type="term" value="P:cholesterol homeostasis"/>
    <property type="evidence" value="ECO:0007669"/>
    <property type="project" value="TreeGrafter"/>
</dbReference>
<dbReference type="GO" id="GO:0034359">
    <property type="term" value="C:mature chylomicron"/>
    <property type="evidence" value="ECO:0007669"/>
    <property type="project" value="TreeGrafter"/>
</dbReference>
<dbReference type="GO" id="GO:0050750">
    <property type="term" value="F:low-density lipoprotein particle receptor binding"/>
    <property type="evidence" value="ECO:0007669"/>
    <property type="project" value="TreeGrafter"/>
</dbReference>
<dbReference type="GeneTree" id="ENSGT00590000083139"/>
<comment type="subcellular location">
    <subcellularLocation>
        <location evidence="1">Cytoplasm</location>
    </subcellularLocation>
    <subcellularLocation>
        <location evidence="2">Lipid droplet</location>
    </subcellularLocation>
    <subcellularLocation>
        <location evidence="3">Secreted</location>
    </subcellularLocation>
</comment>
<evidence type="ECO:0000256" key="3">
    <source>
        <dbReference type="ARBA" id="ARBA00004613"/>
    </source>
</evidence>
<keyword evidence="16" id="KW-0753">Steroid metabolism</keyword>
<reference evidence="21" key="2">
    <citation type="submission" date="2025-09" db="UniProtKB">
        <authorList>
            <consortium name="Ensembl"/>
        </authorList>
    </citation>
    <scope>IDENTIFICATION</scope>
</reference>
<reference evidence="21" key="1">
    <citation type="submission" date="2025-08" db="UniProtKB">
        <authorList>
            <consortium name="Ensembl"/>
        </authorList>
    </citation>
    <scope>IDENTIFICATION</scope>
</reference>